<name>A0A1H8KVM8_9BURK</name>
<protein>
    <recommendedName>
        <fullName evidence="1 2">Protein ApaG</fullName>
    </recommendedName>
</protein>
<dbReference type="NCBIfam" id="NF003967">
    <property type="entry name" value="PRK05461.1"/>
    <property type="match status" value="1"/>
</dbReference>
<accession>A0A1H8KVM8</accession>
<dbReference type="PROSITE" id="PS51087">
    <property type="entry name" value="APAG"/>
    <property type="match status" value="1"/>
</dbReference>
<dbReference type="OrthoDB" id="9795226at2"/>
<organism evidence="4 5">
    <name type="scientific">Brachymonas denitrificans DSM 15123</name>
    <dbReference type="NCBI Taxonomy" id="1121117"/>
    <lineage>
        <taxon>Bacteria</taxon>
        <taxon>Pseudomonadati</taxon>
        <taxon>Pseudomonadota</taxon>
        <taxon>Betaproteobacteria</taxon>
        <taxon>Burkholderiales</taxon>
        <taxon>Comamonadaceae</taxon>
        <taxon>Brachymonas</taxon>
    </lineage>
</organism>
<dbReference type="Pfam" id="PF04379">
    <property type="entry name" value="DUF525"/>
    <property type="match status" value="1"/>
</dbReference>
<reference evidence="4 5" key="1">
    <citation type="submission" date="2016-10" db="EMBL/GenBank/DDBJ databases">
        <authorList>
            <person name="de Groot N.N."/>
        </authorList>
    </citation>
    <scope>NUCLEOTIDE SEQUENCE [LARGE SCALE GENOMIC DNA]</scope>
    <source>
        <strain evidence="4 5">DSM 15123</strain>
    </source>
</reference>
<dbReference type="PANTHER" id="PTHR47191">
    <property type="entry name" value="OS05G0170800 PROTEIN"/>
    <property type="match status" value="1"/>
</dbReference>
<sequence>MSDFTTTPPNADYQLTVAVRPEYLPDQSEPAAEHYVFAYHVTITNTGRVAAQVVSRHWIITDGDGREEQVKGLAVVGYQPVLKPGEKFEYTSGTPLRTSHGVMRGSYFCVAVDGERFEAPIGPFALVAPEAGSAPAQSHTLH</sequence>
<dbReference type="HAMAP" id="MF_00791">
    <property type="entry name" value="ApaG"/>
    <property type="match status" value="1"/>
</dbReference>
<evidence type="ECO:0000259" key="3">
    <source>
        <dbReference type="PROSITE" id="PS51087"/>
    </source>
</evidence>
<dbReference type="AlphaFoldDB" id="A0A1H8KVM8"/>
<evidence type="ECO:0000313" key="5">
    <source>
        <dbReference type="Proteomes" id="UP000199531"/>
    </source>
</evidence>
<gene>
    <name evidence="2" type="primary">apaG</name>
    <name evidence="4" type="ORF">SAMN02745977_02483</name>
</gene>
<dbReference type="InterPro" id="IPR007474">
    <property type="entry name" value="ApaG_domain"/>
</dbReference>
<proteinExistence type="inferred from homology"/>
<dbReference type="SUPFAM" id="SSF110069">
    <property type="entry name" value="ApaG-like"/>
    <property type="match status" value="1"/>
</dbReference>
<dbReference type="InterPro" id="IPR023065">
    <property type="entry name" value="Uncharacterised_ApaG"/>
</dbReference>
<evidence type="ECO:0000256" key="2">
    <source>
        <dbReference type="HAMAP-Rule" id="MF_00791"/>
    </source>
</evidence>
<dbReference type="Proteomes" id="UP000199531">
    <property type="component" value="Unassembled WGS sequence"/>
</dbReference>
<dbReference type="InterPro" id="IPR036767">
    <property type="entry name" value="ApaG_sf"/>
</dbReference>
<dbReference type="PANTHER" id="PTHR47191:SF2">
    <property type="entry name" value="OS05G0170800 PROTEIN"/>
    <property type="match status" value="1"/>
</dbReference>
<feature type="domain" description="ApaG" evidence="3">
    <location>
        <begin position="9"/>
        <end position="133"/>
    </location>
</feature>
<evidence type="ECO:0000256" key="1">
    <source>
        <dbReference type="ARBA" id="ARBA00017693"/>
    </source>
</evidence>
<keyword evidence="5" id="KW-1185">Reference proteome</keyword>
<dbReference type="EMBL" id="FOCW01000014">
    <property type="protein sequence ID" value="SEN96990.1"/>
    <property type="molecule type" value="Genomic_DNA"/>
</dbReference>
<evidence type="ECO:0000313" key="4">
    <source>
        <dbReference type="EMBL" id="SEN96990.1"/>
    </source>
</evidence>
<dbReference type="InterPro" id="IPR050718">
    <property type="entry name" value="ApaG-like"/>
</dbReference>
<dbReference type="STRING" id="1121117.SAMN02745977_02483"/>
<dbReference type="Gene3D" id="2.60.40.1470">
    <property type="entry name" value="ApaG domain"/>
    <property type="match status" value="1"/>
</dbReference>
<dbReference type="RefSeq" id="WP_091818395.1">
    <property type="nucleotide sequence ID" value="NZ_FOCW01000014.1"/>
</dbReference>